<dbReference type="Gene3D" id="3.40.50.720">
    <property type="entry name" value="NAD(P)-binding Rossmann-like Domain"/>
    <property type="match status" value="2"/>
</dbReference>
<feature type="binding site" evidence="5">
    <location>
        <position position="342"/>
    </location>
    <ligand>
        <name>NAD(+)</name>
        <dbReference type="ChEBI" id="CHEBI:57540"/>
    </ligand>
</feature>
<sequence>MLRLAINGFGRIGRTAFRIAYDMPGVEVVAVNDLVDVRILSYLLNYDTVYGEYERLVSAEHNGVVVASEEVTYPNEYFSEFEKEKKNEDYLLVDGRRIHVFSEKDPGNLPWKELDIDVVLECTGVFADFEKAKVHLEAGAKKVILSASGKGEGKTMIFGTPSLDQDISSDIISNASCTTNCVAPVMAILDENFGVESSWMTTIHSYTADQNTVDGPHHEDLRRGRAAAGNIVPTTTGAAITAAKVVPTLEEKFDGIAVRVPTLSVSLAIMTAVMKKPVTVEEVNQIFQSESQTIKYKGIVSCVASPKVSSDFKKDPHSAIVDLALTNVVNRNLLTVFAWYDNEWGYASRLVEMAQKMGSD</sequence>
<evidence type="ECO:0000256" key="2">
    <source>
        <dbReference type="ARBA" id="ARBA00023002"/>
    </source>
</evidence>
<reference evidence="9 10" key="1">
    <citation type="journal article" date="2016" name="Nat. Commun.">
        <title>Thousands of microbial genomes shed light on interconnected biogeochemical processes in an aquifer system.</title>
        <authorList>
            <person name="Anantharaman K."/>
            <person name="Brown C.T."/>
            <person name="Hug L.A."/>
            <person name="Sharon I."/>
            <person name="Castelle C.J."/>
            <person name="Probst A.J."/>
            <person name="Thomas B.C."/>
            <person name="Singh A."/>
            <person name="Wilkins M.J."/>
            <person name="Karaoz U."/>
            <person name="Brodie E.L."/>
            <person name="Williams K.H."/>
            <person name="Hubbard S.S."/>
            <person name="Banfield J.F."/>
        </authorList>
    </citation>
    <scope>NUCLEOTIDE SEQUENCE [LARGE SCALE GENOMIC DNA]</scope>
</reference>
<organism evidence="9 10">
    <name type="scientific">candidate division WWE3 bacterium RIFCSPLOWO2_01_FULL_42_11</name>
    <dbReference type="NCBI Taxonomy" id="1802627"/>
    <lineage>
        <taxon>Bacteria</taxon>
        <taxon>Katanobacteria</taxon>
    </lineage>
</organism>
<feature type="binding site" evidence="4">
    <location>
        <begin position="176"/>
        <end position="178"/>
    </location>
    <ligand>
        <name>D-glyceraldehyde 3-phosphate</name>
        <dbReference type="ChEBI" id="CHEBI:59776"/>
    </ligand>
</feature>
<dbReference type="InterPro" id="IPR036291">
    <property type="entry name" value="NAD(P)-bd_dom_sf"/>
</dbReference>
<proteinExistence type="inferred from homology"/>
<keyword evidence="2" id="KW-0560">Oxidoreductase</keyword>
<evidence type="ECO:0000256" key="6">
    <source>
        <dbReference type="PIRSR" id="PIRSR000149-4"/>
    </source>
</evidence>
<feature type="active site" description="Nucleophile" evidence="3">
    <location>
        <position position="177"/>
    </location>
</feature>
<dbReference type="GO" id="GO:0016620">
    <property type="term" value="F:oxidoreductase activity, acting on the aldehyde or oxo group of donors, NAD or NADP as acceptor"/>
    <property type="evidence" value="ECO:0007669"/>
    <property type="project" value="InterPro"/>
</dbReference>
<comment type="similarity">
    <text evidence="1 7">Belongs to the glyceraldehyde-3-phosphate dehydrogenase family.</text>
</comment>
<evidence type="ECO:0000256" key="1">
    <source>
        <dbReference type="ARBA" id="ARBA00007406"/>
    </source>
</evidence>
<dbReference type="PIRSF" id="PIRSF000149">
    <property type="entry name" value="GAP_DH"/>
    <property type="match status" value="1"/>
</dbReference>
<feature type="binding site" evidence="4">
    <location>
        <begin position="236"/>
        <end position="237"/>
    </location>
    <ligand>
        <name>D-glyceraldehyde 3-phosphate</name>
        <dbReference type="ChEBI" id="CHEBI:59776"/>
    </ligand>
</feature>
<dbReference type="NCBIfam" id="TIGR01534">
    <property type="entry name" value="GAPDH-I"/>
    <property type="match status" value="1"/>
</dbReference>
<keyword evidence="5" id="KW-0520">NAD</keyword>
<protein>
    <submittedName>
        <fullName evidence="9">Type I glyceraldehyde-3-phosphate dehydrogenase</fullName>
    </submittedName>
</protein>
<feature type="binding site" evidence="4">
    <location>
        <position position="259"/>
    </location>
    <ligand>
        <name>D-glyceraldehyde 3-phosphate</name>
        <dbReference type="ChEBI" id="CHEBI:59776"/>
    </ligand>
</feature>
<feature type="binding site" evidence="5">
    <location>
        <position position="146"/>
    </location>
    <ligand>
        <name>NAD(+)</name>
        <dbReference type="ChEBI" id="CHEBI:57540"/>
    </ligand>
</feature>
<dbReference type="SUPFAM" id="SSF51735">
    <property type="entry name" value="NAD(P)-binding Rossmann-fold domains"/>
    <property type="match status" value="1"/>
</dbReference>
<dbReference type="PANTHER" id="PTHR43148">
    <property type="entry name" value="GLYCERALDEHYDE-3-PHOSPHATE DEHYDROGENASE 2"/>
    <property type="match status" value="1"/>
</dbReference>
<dbReference type="GO" id="GO:0006006">
    <property type="term" value="P:glucose metabolic process"/>
    <property type="evidence" value="ECO:0007669"/>
    <property type="project" value="InterPro"/>
</dbReference>
<dbReference type="InterPro" id="IPR020829">
    <property type="entry name" value="GlycerAld_3-P_DH_cat"/>
</dbReference>
<name>A0A1F4VN86_UNCKA</name>
<evidence type="ECO:0000313" key="10">
    <source>
        <dbReference type="Proteomes" id="UP000178964"/>
    </source>
</evidence>
<gene>
    <name evidence="9" type="ORF">A3A70_00455</name>
</gene>
<dbReference type="Proteomes" id="UP000178964">
    <property type="component" value="Unassembled WGS sequence"/>
</dbReference>
<dbReference type="InterPro" id="IPR020831">
    <property type="entry name" value="GlycerAld/Erythrose_P_DH"/>
</dbReference>
<dbReference type="InterPro" id="IPR006424">
    <property type="entry name" value="Glyceraldehyde-3-P_DH_1"/>
</dbReference>
<dbReference type="Pfam" id="PF02800">
    <property type="entry name" value="Gp_dh_C"/>
    <property type="match status" value="1"/>
</dbReference>
<keyword evidence="5" id="KW-0547">Nucleotide-binding</keyword>
<feature type="domain" description="Glyceraldehyde 3-phosphate dehydrogenase NAD(P) binding" evidence="8">
    <location>
        <begin position="2"/>
        <end position="177"/>
    </location>
</feature>
<dbReference type="EMBL" id="MEVK01000033">
    <property type="protein sequence ID" value="OGC58644.1"/>
    <property type="molecule type" value="Genomic_DNA"/>
</dbReference>
<accession>A0A1F4VN86</accession>
<dbReference type="SMART" id="SM00846">
    <property type="entry name" value="Gp_dh_N"/>
    <property type="match status" value="1"/>
</dbReference>
<evidence type="ECO:0000256" key="5">
    <source>
        <dbReference type="PIRSR" id="PIRSR000149-3"/>
    </source>
</evidence>
<dbReference type="GO" id="GO:0051287">
    <property type="term" value="F:NAD binding"/>
    <property type="evidence" value="ECO:0007669"/>
    <property type="project" value="InterPro"/>
</dbReference>
<dbReference type="FunFam" id="3.30.360.10:FF:000002">
    <property type="entry name" value="Glyceraldehyde-3-phosphate dehydrogenase"/>
    <property type="match status" value="1"/>
</dbReference>
<evidence type="ECO:0000256" key="4">
    <source>
        <dbReference type="PIRSR" id="PIRSR000149-2"/>
    </source>
</evidence>
<evidence type="ECO:0000256" key="7">
    <source>
        <dbReference type="RuleBase" id="RU000397"/>
    </source>
</evidence>
<dbReference type="GO" id="GO:0050661">
    <property type="term" value="F:NADP binding"/>
    <property type="evidence" value="ECO:0007669"/>
    <property type="project" value="InterPro"/>
</dbReference>
<dbReference type="STRING" id="1802627.A3A70_00455"/>
<dbReference type="PRINTS" id="PR00078">
    <property type="entry name" value="G3PDHDRGNASE"/>
</dbReference>
<dbReference type="InterPro" id="IPR020828">
    <property type="entry name" value="GlycerAld_3-P_DH_NAD(P)-bd"/>
</dbReference>
<dbReference type="CDD" id="cd18126">
    <property type="entry name" value="GAPDH_I_C"/>
    <property type="match status" value="1"/>
</dbReference>
<feature type="site" description="Activates thiol group during catalysis" evidence="6">
    <location>
        <position position="204"/>
    </location>
</feature>
<comment type="caution">
    <text evidence="9">The sequence shown here is derived from an EMBL/GenBank/DDBJ whole genome shotgun (WGS) entry which is preliminary data.</text>
</comment>
<dbReference type="SUPFAM" id="SSF55347">
    <property type="entry name" value="Glyceraldehyde-3-phosphate dehydrogenase-like, C-terminal domain"/>
    <property type="match status" value="1"/>
</dbReference>
<evidence type="ECO:0000256" key="3">
    <source>
        <dbReference type="PIRSR" id="PIRSR000149-1"/>
    </source>
</evidence>
<evidence type="ECO:0000259" key="8">
    <source>
        <dbReference type="SMART" id="SM00846"/>
    </source>
</evidence>
<dbReference type="AlphaFoldDB" id="A0A1F4VN86"/>
<evidence type="ECO:0000313" key="9">
    <source>
        <dbReference type="EMBL" id="OGC58644.1"/>
    </source>
</evidence>
<feature type="binding site" evidence="5">
    <location>
        <position position="33"/>
    </location>
    <ligand>
        <name>NAD(+)</name>
        <dbReference type="ChEBI" id="CHEBI:57540"/>
    </ligand>
</feature>
<dbReference type="Gene3D" id="3.30.360.10">
    <property type="entry name" value="Dihydrodipicolinate Reductase, domain 2"/>
    <property type="match status" value="1"/>
</dbReference>
<dbReference type="CDD" id="cd05214">
    <property type="entry name" value="GAPDH_I_N"/>
    <property type="match status" value="1"/>
</dbReference>
<feature type="binding site" evidence="5">
    <location>
        <begin position="11"/>
        <end position="12"/>
    </location>
    <ligand>
        <name>NAD(+)</name>
        <dbReference type="ChEBI" id="CHEBI:57540"/>
    </ligand>
</feature>
<dbReference type="Pfam" id="PF00044">
    <property type="entry name" value="Gp_dh_N"/>
    <property type="match status" value="2"/>
</dbReference>
<feature type="binding site" evidence="4">
    <location>
        <position position="207"/>
    </location>
    <ligand>
        <name>D-glyceraldehyde 3-phosphate</name>
        <dbReference type="ChEBI" id="CHEBI:59776"/>
    </ligand>
</feature>